<organism evidence="5 6">
    <name type="scientific">Nitrospirillum viridazoti CBAmc</name>
    <dbReference type="NCBI Taxonomy" id="1441467"/>
    <lineage>
        <taxon>Bacteria</taxon>
        <taxon>Pseudomonadati</taxon>
        <taxon>Pseudomonadota</taxon>
        <taxon>Alphaproteobacteria</taxon>
        <taxon>Rhodospirillales</taxon>
        <taxon>Azospirillaceae</taxon>
        <taxon>Nitrospirillum</taxon>
        <taxon>Nitrospirillum viridazoti</taxon>
    </lineage>
</organism>
<dbReference type="KEGG" id="nao:Y958_23970"/>
<name>A0A248K0Q0_9PROT</name>
<evidence type="ECO:0000256" key="1">
    <source>
        <dbReference type="ARBA" id="ARBA00023015"/>
    </source>
</evidence>
<evidence type="ECO:0000259" key="4">
    <source>
        <dbReference type="PROSITE" id="PS01124"/>
    </source>
</evidence>
<protein>
    <submittedName>
        <fullName evidence="5">AraC family transcriptional regulator</fullName>
    </submittedName>
</protein>
<dbReference type="GO" id="GO:0000976">
    <property type="term" value="F:transcription cis-regulatory region binding"/>
    <property type="evidence" value="ECO:0007669"/>
    <property type="project" value="TreeGrafter"/>
</dbReference>
<dbReference type="InterPro" id="IPR009057">
    <property type="entry name" value="Homeodomain-like_sf"/>
</dbReference>
<gene>
    <name evidence="5" type="ORF">Y958_23970</name>
</gene>
<evidence type="ECO:0000256" key="2">
    <source>
        <dbReference type="ARBA" id="ARBA00023125"/>
    </source>
</evidence>
<reference evidence="5 6" key="1">
    <citation type="submission" date="2017-06" db="EMBL/GenBank/DDBJ databases">
        <title>Complete genome sequence of Nitrospirillum amazonense strain CBAmC, an endophytic nitrogen-fixing and plant growth-promoting bacterium, isolated from sugarcane.</title>
        <authorList>
            <person name="Schwab S."/>
            <person name="dos Santos Teixeira K.R."/>
            <person name="Simoes Araujo J.L."/>
            <person name="Soares Vidal M."/>
            <person name="Borges de Freitas H.R."/>
            <person name="Rivello Crivelaro A.L."/>
            <person name="Bueno de Camargo Nunes A."/>
            <person name="dos Santos C.M."/>
            <person name="Palmeira da Silva Rosa D."/>
            <person name="da Silva Padilha D."/>
            <person name="da Silva E."/>
            <person name="Araujo Terra L."/>
            <person name="Soares Mendes V."/>
            <person name="Farinelli L."/>
            <person name="Magalhaes Cruz L."/>
            <person name="Baldani J.I."/>
        </authorList>
    </citation>
    <scope>NUCLEOTIDE SEQUENCE [LARGE SCALE GENOMIC DNA]</scope>
    <source>
        <strain evidence="5 6">CBAmC</strain>
    </source>
</reference>
<keyword evidence="3" id="KW-0804">Transcription</keyword>
<dbReference type="InterPro" id="IPR032687">
    <property type="entry name" value="AraC-type_N"/>
</dbReference>
<dbReference type="EMBL" id="CP022112">
    <property type="protein sequence ID" value="ASG24004.1"/>
    <property type="molecule type" value="Genomic_DNA"/>
</dbReference>
<dbReference type="Proteomes" id="UP000197153">
    <property type="component" value="Chromosome 3"/>
</dbReference>
<dbReference type="Gene3D" id="1.10.10.60">
    <property type="entry name" value="Homeodomain-like"/>
    <property type="match status" value="1"/>
</dbReference>
<dbReference type="GO" id="GO:0003700">
    <property type="term" value="F:DNA-binding transcription factor activity"/>
    <property type="evidence" value="ECO:0007669"/>
    <property type="project" value="InterPro"/>
</dbReference>
<dbReference type="PANTHER" id="PTHR47894">
    <property type="entry name" value="HTH-TYPE TRANSCRIPTIONAL REGULATOR GADX"/>
    <property type="match status" value="1"/>
</dbReference>
<keyword evidence="6" id="KW-1185">Reference proteome</keyword>
<dbReference type="AlphaFoldDB" id="A0A248K0Q0"/>
<dbReference type="GO" id="GO:0005829">
    <property type="term" value="C:cytosol"/>
    <property type="evidence" value="ECO:0007669"/>
    <property type="project" value="TreeGrafter"/>
</dbReference>
<evidence type="ECO:0000256" key="3">
    <source>
        <dbReference type="ARBA" id="ARBA00023163"/>
    </source>
</evidence>
<dbReference type="InterPro" id="IPR020449">
    <property type="entry name" value="Tscrpt_reg_AraC-type_HTH"/>
</dbReference>
<feature type="domain" description="HTH araC/xylS-type" evidence="4">
    <location>
        <begin position="261"/>
        <end position="362"/>
    </location>
</feature>
<accession>A0A248K0Q0</accession>
<keyword evidence="2" id="KW-0238">DNA-binding</keyword>
<dbReference type="Pfam" id="PF12625">
    <property type="entry name" value="Arabinose_bd"/>
    <property type="match status" value="1"/>
</dbReference>
<dbReference type="InterPro" id="IPR018060">
    <property type="entry name" value="HTH_AraC"/>
</dbReference>
<evidence type="ECO:0000313" key="5">
    <source>
        <dbReference type="EMBL" id="ASG24004.1"/>
    </source>
</evidence>
<dbReference type="Pfam" id="PF12833">
    <property type="entry name" value="HTH_18"/>
    <property type="match status" value="1"/>
</dbReference>
<dbReference type="SMART" id="SM00342">
    <property type="entry name" value="HTH_ARAC"/>
    <property type="match status" value="1"/>
</dbReference>
<dbReference type="PROSITE" id="PS01124">
    <property type="entry name" value="HTH_ARAC_FAMILY_2"/>
    <property type="match status" value="1"/>
</dbReference>
<dbReference type="PANTHER" id="PTHR47894:SF1">
    <property type="entry name" value="HTH-TYPE TRANSCRIPTIONAL REGULATOR VQSM"/>
    <property type="match status" value="1"/>
</dbReference>
<keyword evidence="1" id="KW-0805">Transcription regulation</keyword>
<proteinExistence type="predicted"/>
<dbReference type="PRINTS" id="PR00032">
    <property type="entry name" value="HTHARAC"/>
</dbReference>
<dbReference type="SUPFAM" id="SSF46689">
    <property type="entry name" value="Homeodomain-like"/>
    <property type="match status" value="1"/>
</dbReference>
<sequence length="383" mass="43189">MDALRYATSARPCRHKNEYGMEEEPTGKMGLDGEAVRQLLQGAVLKGLDPHALLRDAAIDPAVYGNARAAIDGQALVRLIRRIQFALDDVYLGFFAQGCRLALEAERLLSFLHCATLGEALRVSIRFTDAMSADVGPGITEEHGSGLQHICKYQTIPGVNRDILVWIRFVWIYQFFSWLIGRPLVLRGLSIRGPRPIQENGFDRFALFRCPVQFDAPVDALSYDWDDLAVRLVHSSIKEYDDYYASEPDWFDIPDRGPTWRERTQQVLIDFQRAGLWSAPVEVVAARLRTRPRRLRQDLSLEGECFQDMRTRLRGELAAAYLLASDLPITEIGLTVGFSEPGSFSRHFYAWAGMTPSAYRTEYMADAAKVGAATVLLKDRRIA</sequence>
<evidence type="ECO:0000313" key="6">
    <source>
        <dbReference type="Proteomes" id="UP000197153"/>
    </source>
</evidence>